<dbReference type="RefSeq" id="WP_242940852.1">
    <property type="nucleotide sequence ID" value="NZ_FOKQ01000025.1"/>
</dbReference>
<evidence type="ECO:0000256" key="1">
    <source>
        <dbReference type="SAM" id="Phobius"/>
    </source>
</evidence>
<proteinExistence type="predicted"/>
<feature type="transmembrane region" description="Helical" evidence="1">
    <location>
        <begin position="12"/>
        <end position="29"/>
    </location>
</feature>
<gene>
    <name evidence="2" type="ORF">SAMN02910406_02661</name>
</gene>
<evidence type="ECO:0000313" key="2">
    <source>
        <dbReference type="EMBL" id="SFC91717.1"/>
    </source>
</evidence>
<dbReference type="EMBL" id="FOKQ01000025">
    <property type="protein sequence ID" value="SFC91717.1"/>
    <property type="molecule type" value="Genomic_DNA"/>
</dbReference>
<reference evidence="2 3" key="1">
    <citation type="submission" date="2016-10" db="EMBL/GenBank/DDBJ databases">
        <authorList>
            <person name="de Groot N.N."/>
        </authorList>
    </citation>
    <scope>NUCLEOTIDE SEQUENCE [LARGE SCALE GENOMIC DNA]</scope>
    <source>
        <strain evidence="2 3">AR67</strain>
    </source>
</reference>
<keyword evidence="1" id="KW-1133">Transmembrane helix</keyword>
<keyword evidence="1" id="KW-0812">Transmembrane</keyword>
<evidence type="ECO:0000313" key="3">
    <source>
        <dbReference type="Proteomes" id="UP000182192"/>
    </source>
</evidence>
<accession>A0A1I1N254</accession>
<keyword evidence="1" id="KW-0472">Membrane</keyword>
<name>A0A1I1N254_RUMAL</name>
<protein>
    <submittedName>
        <fullName evidence="2">Uncharacterized protein</fullName>
    </submittedName>
</protein>
<dbReference type="Proteomes" id="UP000182192">
    <property type="component" value="Unassembled WGS sequence"/>
</dbReference>
<organism evidence="2 3">
    <name type="scientific">Ruminococcus albus</name>
    <dbReference type="NCBI Taxonomy" id="1264"/>
    <lineage>
        <taxon>Bacteria</taxon>
        <taxon>Bacillati</taxon>
        <taxon>Bacillota</taxon>
        <taxon>Clostridia</taxon>
        <taxon>Eubacteriales</taxon>
        <taxon>Oscillospiraceae</taxon>
        <taxon>Ruminococcus</taxon>
    </lineage>
</organism>
<sequence length="173" mass="20767">MLRLKKKHIKTIIVLAIVVCFWAFIYYSFNRYFKRSTELYEKTTFTAQETKNLWTELGLKYIDLDISKAYFNFDRDLYVISEAFDSIDAEIKYLKQVKENENVHAVNDTLAPELSSHHDGKELYEIFDIRYGNDFGNIRCFTYEENGKYYMEFHKSRAGYNEDYNLHEMFGLK</sequence>
<dbReference type="AlphaFoldDB" id="A0A1I1N254"/>